<gene>
    <name evidence="2" type="ORF">SAMN05421680_1504</name>
    <name evidence="1" type="ORF">Xmau_04491</name>
</gene>
<protein>
    <submittedName>
        <fullName evidence="2">SUKH-3 immunity protein</fullName>
    </submittedName>
</protein>
<dbReference type="OrthoDB" id="1918995at2"/>
<dbReference type="Pfam" id="PF14433">
    <property type="entry name" value="SUKH-3"/>
    <property type="match status" value="1"/>
</dbReference>
<evidence type="ECO:0000313" key="4">
    <source>
        <dbReference type="Proteomes" id="UP000224607"/>
    </source>
</evidence>
<evidence type="ECO:0000313" key="1">
    <source>
        <dbReference type="EMBL" id="PHM35610.1"/>
    </source>
</evidence>
<keyword evidence="4" id="KW-1185">Reference proteome</keyword>
<evidence type="ECO:0000313" key="2">
    <source>
        <dbReference type="EMBL" id="SFK29651.1"/>
    </source>
</evidence>
<reference evidence="2" key="2">
    <citation type="submission" date="2016-10" db="EMBL/GenBank/DDBJ databases">
        <authorList>
            <person name="de Groot N.N."/>
        </authorList>
    </citation>
    <scope>NUCLEOTIDE SEQUENCE [LARGE SCALE GENOMIC DNA]</scope>
    <source>
        <strain evidence="2">DSM 17908</strain>
    </source>
</reference>
<dbReference type="EMBL" id="NITY01000039">
    <property type="protein sequence ID" value="PHM35610.1"/>
    <property type="molecule type" value="Genomic_DNA"/>
</dbReference>
<reference evidence="3" key="1">
    <citation type="submission" date="2016-10" db="EMBL/GenBank/DDBJ databases">
        <authorList>
            <person name="Varghese N."/>
            <person name="Submissions S."/>
        </authorList>
    </citation>
    <scope>NUCLEOTIDE SEQUENCE [LARGE SCALE GENOMIC DNA]</scope>
    <source>
        <strain evidence="3">DSM 17908</strain>
    </source>
</reference>
<dbReference type="AlphaFoldDB" id="A0A1I3YEE2"/>
<reference evidence="1 4" key="3">
    <citation type="journal article" date="2017" name="Nat. Microbiol.">
        <title>Natural product diversity associated with the nematode symbionts Photorhabdus and Xenorhabdus.</title>
        <authorList>
            <person name="Tobias N.J."/>
            <person name="Wolff H."/>
            <person name="Djahanschiri B."/>
            <person name="Grundmann F."/>
            <person name="Kronenwerth M."/>
            <person name="Shi Y.M."/>
            <person name="Simonyi S."/>
            <person name="Grun P."/>
            <person name="Shapiro-Ilan D."/>
            <person name="Pidot S.J."/>
            <person name="Stinear T.P."/>
            <person name="Ebersberger I."/>
            <person name="Bode H.B."/>
        </authorList>
    </citation>
    <scope>NUCLEOTIDE SEQUENCE [LARGE SCALE GENOMIC DNA]</scope>
    <source>
        <strain evidence="1 4">DSM 17908</strain>
    </source>
</reference>
<name>A0A1I3YEE2_9GAMM</name>
<dbReference type="EMBL" id="FORG01000050">
    <property type="protein sequence ID" value="SFK29651.1"/>
    <property type="molecule type" value="Genomic_DNA"/>
</dbReference>
<accession>A0A1I3YEE2</accession>
<dbReference type="Proteomes" id="UP000198919">
    <property type="component" value="Unassembled WGS sequence"/>
</dbReference>
<dbReference type="InterPro" id="IPR025850">
    <property type="entry name" value="SUKH-3"/>
</dbReference>
<dbReference type="STRING" id="351675.SAMN05421680_1504"/>
<proteinExistence type="predicted"/>
<organism evidence="2 3">
    <name type="scientific">Xenorhabdus mauleonii</name>
    <dbReference type="NCBI Taxonomy" id="351675"/>
    <lineage>
        <taxon>Bacteria</taxon>
        <taxon>Pseudomonadati</taxon>
        <taxon>Pseudomonadota</taxon>
        <taxon>Gammaproteobacteria</taxon>
        <taxon>Enterobacterales</taxon>
        <taxon>Morganellaceae</taxon>
        <taxon>Xenorhabdus</taxon>
    </lineage>
</organism>
<sequence length="50" mass="5999">MFYSFNDVIKERLLRSGWYPNRSINIDKYLSVLEGKGYDVHHNAMNFFIV</sequence>
<evidence type="ECO:0000313" key="3">
    <source>
        <dbReference type="Proteomes" id="UP000198919"/>
    </source>
</evidence>
<dbReference type="Proteomes" id="UP000224607">
    <property type="component" value="Unassembled WGS sequence"/>
</dbReference>